<feature type="compositionally biased region" description="Polar residues" evidence="1">
    <location>
        <begin position="24"/>
        <end position="33"/>
    </location>
</feature>
<feature type="compositionally biased region" description="Basic and acidic residues" evidence="1">
    <location>
        <begin position="410"/>
        <end position="421"/>
    </location>
</feature>
<name>A0ABR1IGT0_9HYPO</name>
<dbReference type="EMBL" id="JAZAVK010000003">
    <property type="protein sequence ID" value="KAK7432852.1"/>
    <property type="molecule type" value="Genomic_DNA"/>
</dbReference>
<feature type="compositionally biased region" description="Basic and acidic residues" evidence="1">
    <location>
        <begin position="532"/>
        <end position="541"/>
    </location>
</feature>
<feature type="region of interest" description="Disordered" evidence="1">
    <location>
        <begin position="91"/>
        <end position="677"/>
    </location>
</feature>
<feature type="compositionally biased region" description="Low complexity" evidence="1">
    <location>
        <begin position="263"/>
        <end position="272"/>
    </location>
</feature>
<feature type="compositionally biased region" description="Polar residues" evidence="1">
    <location>
        <begin position="222"/>
        <end position="236"/>
    </location>
</feature>
<feature type="compositionally biased region" description="Pro residues" evidence="1">
    <location>
        <begin position="292"/>
        <end position="302"/>
    </location>
</feature>
<gene>
    <name evidence="2" type="ORF">QQZ08_000715</name>
</gene>
<protein>
    <submittedName>
        <fullName evidence="2">Uncharacterized protein</fullName>
    </submittedName>
</protein>
<evidence type="ECO:0000256" key="1">
    <source>
        <dbReference type="SAM" id="MobiDB-lite"/>
    </source>
</evidence>
<keyword evidence="3" id="KW-1185">Reference proteome</keyword>
<proteinExistence type="predicted"/>
<feature type="compositionally biased region" description="Basic and acidic residues" evidence="1">
    <location>
        <begin position="40"/>
        <end position="51"/>
    </location>
</feature>
<feature type="compositionally biased region" description="Low complexity" evidence="1">
    <location>
        <begin position="358"/>
        <end position="392"/>
    </location>
</feature>
<feature type="compositionally biased region" description="Polar residues" evidence="1">
    <location>
        <begin position="497"/>
        <end position="507"/>
    </location>
</feature>
<organism evidence="2 3">
    <name type="scientific">Neonectria magnoliae</name>
    <dbReference type="NCBI Taxonomy" id="2732573"/>
    <lineage>
        <taxon>Eukaryota</taxon>
        <taxon>Fungi</taxon>
        <taxon>Dikarya</taxon>
        <taxon>Ascomycota</taxon>
        <taxon>Pezizomycotina</taxon>
        <taxon>Sordariomycetes</taxon>
        <taxon>Hypocreomycetidae</taxon>
        <taxon>Hypocreales</taxon>
        <taxon>Nectriaceae</taxon>
        <taxon>Neonectria</taxon>
    </lineage>
</organism>
<sequence length="696" mass="74119">MNDGQARQVSISKEREEVKWEIPTPTSHDNSPWNPFEDTDLARDDSSEHSGVHLGEQSQPLTDRSTAAVPAAAPDNDRVSEEWVVASPQPQHVPIRLGPGQPAVGALSGAFPEAFPGALPQTRRNPGSSNEQQPVSTVSTNMAVAETEVPKRNSSFVGLPPIRRGSTFGITSKATRPAAARFSLEDYDEHDDDVTSSRFPGNTSTADHGPALAMAEEPISANRATTRQQVAVNSQKAPVRMASAPDEQPPVAPQEEQARPDADAAPMAMHPHAPSPSPRSRVDQQQQSLPFGAPPIITPMIPPNMAGNPIQKLPPSGPWKLEESHLSEPLHVVARNRAGSGDSQQQPYFGYDKETGVTLPTSPLSPASPTPSTSTSQSLSLSLSQSQSQSQSHPRPRQKPSDVPPSSARRYPELFTRDGQRSRSNSEANPLPPGPQSPPRRSQDAASIPRAATGAPELDAGAEGHGRRKSSSLLKDLGSRFVRPSSVEPRAEPHPIQQANDGISESSFAMEEQQERKKAARGSFLFNLRGRPSMDHPEQSRDAVSTPPPGQAPHPPLIGPDQMRPESPQSERRPSLFGTGLGAVTQLKGKSSAPLHSSNSSLVNEPGSVANSTSPQKKRFSTARSAVGGIFHRPSLDVQRPVISHPSRPATGAQTPKPPGSMGPPPPPGGFVRSNTAGPARHVWRVWRFGAGAGAG</sequence>
<dbReference type="Proteomes" id="UP001498421">
    <property type="component" value="Unassembled WGS sequence"/>
</dbReference>
<feature type="compositionally biased region" description="Polar residues" evidence="1">
    <location>
        <begin position="196"/>
        <end position="206"/>
    </location>
</feature>
<feature type="compositionally biased region" description="Polar residues" evidence="1">
    <location>
        <begin position="122"/>
        <end position="142"/>
    </location>
</feature>
<feature type="compositionally biased region" description="Pro residues" evidence="1">
    <location>
        <begin position="656"/>
        <end position="669"/>
    </location>
</feature>
<reference evidence="2 3" key="1">
    <citation type="journal article" date="2025" name="Microbiol. Resour. Announc.">
        <title>Draft genome sequences for Neonectria magnoliae and Neonectria punicea, canker pathogens of Liriodendron tulipifera and Acer saccharum in West Virginia.</title>
        <authorList>
            <person name="Petronek H.M."/>
            <person name="Kasson M.T."/>
            <person name="Metheny A.M."/>
            <person name="Stauder C.M."/>
            <person name="Lovett B."/>
            <person name="Lynch S.C."/>
            <person name="Garnas J.R."/>
            <person name="Kasson L.R."/>
            <person name="Stajich J.E."/>
        </authorList>
    </citation>
    <scope>NUCLEOTIDE SEQUENCE [LARGE SCALE GENOMIC DNA]</scope>
    <source>
        <strain evidence="2 3">NRRL 64651</strain>
    </source>
</reference>
<feature type="compositionally biased region" description="Polar residues" evidence="1">
    <location>
        <begin position="56"/>
        <end position="65"/>
    </location>
</feature>
<comment type="caution">
    <text evidence="2">The sequence shown here is derived from an EMBL/GenBank/DDBJ whole genome shotgun (WGS) entry which is preliminary data.</text>
</comment>
<evidence type="ECO:0000313" key="2">
    <source>
        <dbReference type="EMBL" id="KAK7432852.1"/>
    </source>
</evidence>
<feature type="compositionally biased region" description="Polar residues" evidence="1">
    <location>
        <begin position="1"/>
        <end position="11"/>
    </location>
</feature>
<feature type="compositionally biased region" description="Low complexity" evidence="1">
    <location>
        <begin position="591"/>
        <end position="601"/>
    </location>
</feature>
<feature type="compositionally biased region" description="Pro residues" evidence="1">
    <location>
        <begin position="546"/>
        <end position="558"/>
    </location>
</feature>
<feature type="region of interest" description="Disordered" evidence="1">
    <location>
        <begin position="1"/>
        <end position="78"/>
    </location>
</feature>
<feature type="compositionally biased region" description="Acidic residues" evidence="1">
    <location>
        <begin position="185"/>
        <end position="194"/>
    </location>
</feature>
<evidence type="ECO:0000313" key="3">
    <source>
        <dbReference type="Proteomes" id="UP001498421"/>
    </source>
</evidence>
<accession>A0ABR1IGT0</accession>